<dbReference type="CDD" id="cd02042">
    <property type="entry name" value="ParAB_family"/>
    <property type="match status" value="1"/>
</dbReference>
<reference evidence="3 4" key="1">
    <citation type="journal article" date="2011" name="J. Bacteriol.">
        <title>Two new complete genome sequences offer insight into host and tissue specificity of plant pathogenic Xanthomonas spp.</title>
        <authorList>
            <person name="Bogdanove A.J."/>
            <person name="Koebnik R."/>
            <person name="Lu H."/>
            <person name="Furutani A."/>
            <person name="Angiuoli S.V."/>
            <person name="Patil P.B."/>
            <person name="Van Sluys M.A."/>
            <person name="Ryan R.P."/>
            <person name="Meyer D.F."/>
            <person name="Han S.W."/>
            <person name="Aparna G."/>
            <person name="Rajaram M."/>
            <person name="Delcher A.L."/>
            <person name="Phillippy A.M."/>
            <person name="Puiu D."/>
            <person name="Schatz M.C."/>
            <person name="Shumway M."/>
            <person name="Sommer D.D."/>
            <person name="Trapnell C."/>
            <person name="Benahmed F."/>
            <person name="Dimitrov G."/>
            <person name="Madupu R."/>
            <person name="Radune D."/>
            <person name="Sullivan S."/>
            <person name="Jha G."/>
            <person name="Ishihara H."/>
            <person name="Lee S.W."/>
            <person name="Pandey A."/>
            <person name="Sharma V."/>
            <person name="Sriariyanun M."/>
            <person name="Szurek B."/>
            <person name="Vera-Cruz C.M."/>
            <person name="Dorman K.S."/>
            <person name="Ronald P.C."/>
            <person name="Verdier V."/>
            <person name="Dow J.M."/>
            <person name="Sonti R.V."/>
            <person name="Tsuge S."/>
            <person name="Brendel V.P."/>
            <person name="Rabinowicz P.D."/>
            <person name="Leach J.E."/>
            <person name="White F.F."/>
            <person name="Salzberg S.L."/>
        </authorList>
    </citation>
    <scope>NUCLEOTIDE SEQUENCE [LARGE SCALE GENOMIC DNA]</scope>
    <source>
        <strain evidence="3 4">BLS256</strain>
    </source>
</reference>
<sequence length="450" mass="49915">MCSPARLKHSSLDAVCIGCIGRCRVFLLAHPAGWLGKTMREDRRRGGATIAREGFNRVKFGFQRCWNAPPPLINLSKPAASTVRSVNMARIISVFNNKGGVGKSTICWNLGHALGTRGKKVLLVDFDPQCNLSIAVLGEEGFVSNLPQTNQPYGTTIRSFLQRLLQNTGGEEVFLHNGRHTNPNVDLVAGDFWLNVYADSLNVGNDLLAGTGLSRYVALRRLVAKAEERAGYKYDFVLVDLPPSFGALVRASFYSSDYYIVPCTSDNFSVYCVGLIGKMVPAFINDWTIGLARFKETNPHFHEFDQLGRPVFAGWVFNGFDTASKRRNSTEMASKPKGPKEMTQADRTMHERLERAVKEDLVAPLRSRINNYSPVAAGLPENFRIADIEDANVLIQNSIWLSVPLGELAQHNQVASLIDRRAWNENQEKQISLFKSKFDAAAVTLITTCS</sequence>
<accession>G7THW3</accession>
<feature type="domain" description="AAA" evidence="2">
    <location>
        <begin position="90"/>
        <end position="280"/>
    </location>
</feature>
<dbReference type="EMBL" id="CP003057">
    <property type="protein sequence ID" value="AEQ94297.1"/>
    <property type="molecule type" value="Genomic_DNA"/>
</dbReference>
<dbReference type="AlphaFoldDB" id="G7THW3"/>
<protein>
    <submittedName>
        <fullName evidence="3">Regulatory protein cII, putative</fullName>
    </submittedName>
</protein>
<dbReference type="Pfam" id="PF13614">
    <property type="entry name" value="AAA_31"/>
    <property type="match status" value="1"/>
</dbReference>
<organism evidence="3 4">
    <name type="scientific">Xanthomonas oryzae pv. oryzicola (strain BLS256)</name>
    <dbReference type="NCBI Taxonomy" id="383407"/>
    <lineage>
        <taxon>Bacteria</taxon>
        <taxon>Pseudomonadati</taxon>
        <taxon>Pseudomonadota</taxon>
        <taxon>Gammaproteobacteria</taxon>
        <taxon>Lysobacterales</taxon>
        <taxon>Lysobacteraceae</taxon>
        <taxon>Xanthomonas</taxon>
    </lineage>
</organism>
<evidence type="ECO:0000259" key="2">
    <source>
        <dbReference type="Pfam" id="PF13614"/>
    </source>
</evidence>
<proteinExistence type="predicted"/>
<dbReference type="InterPro" id="IPR025669">
    <property type="entry name" value="AAA_dom"/>
</dbReference>
<name>G7THW3_XANOB</name>
<dbReference type="Gene3D" id="3.40.50.300">
    <property type="entry name" value="P-loop containing nucleotide triphosphate hydrolases"/>
    <property type="match status" value="1"/>
</dbReference>
<dbReference type="eggNOG" id="COG1192">
    <property type="taxonomic scope" value="Bacteria"/>
</dbReference>
<evidence type="ECO:0000256" key="1">
    <source>
        <dbReference type="SAM" id="MobiDB-lite"/>
    </source>
</evidence>
<evidence type="ECO:0000313" key="4">
    <source>
        <dbReference type="Proteomes" id="UP000008851"/>
    </source>
</evidence>
<dbReference type="HOGENOM" id="CLU_037612_2_0_6"/>
<dbReference type="KEGG" id="xor:XOC_0027"/>
<dbReference type="PANTHER" id="PTHR13696:SF99">
    <property type="entry name" value="COBYRINIC ACID AC-DIAMIDE SYNTHASE"/>
    <property type="match status" value="1"/>
</dbReference>
<dbReference type="InterPro" id="IPR050678">
    <property type="entry name" value="DNA_Partitioning_ATPase"/>
</dbReference>
<dbReference type="InterPro" id="IPR027417">
    <property type="entry name" value="P-loop_NTPase"/>
</dbReference>
<feature type="region of interest" description="Disordered" evidence="1">
    <location>
        <begin position="326"/>
        <end position="345"/>
    </location>
</feature>
<evidence type="ECO:0000313" key="3">
    <source>
        <dbReference type="EMBL" id="AEQ94297.1"/>
    </source>
</evidence>
<dbReference type="SUPFAM" id="SSF52540">
    <property type="entry name" value="P-loop containing nucleoside triphosphate hydrolases"/>
    <property type="match status" value="1"/>
</dbReference>
<dbReference type="PANTHER" id="PTHR13696">
    <property type="entry name" value="P-LOOP CONTAINING NUCLEOSIDE TRIPHOSPHATE HYDROLASE"/>
    <property type="match status" value="1"/>
</dbReference>
<dbReference type="Proteomes" id="UP000008851">
    <property type="component" value="Chromosome"/>
</dbReference>
<gene>
    <name evidence="3" type="ORF">XOC_0027</name>
</gene>